<gene>
    <name evidence="1" type="ORF">OLEA9_A116518</name>
</gene>
<dbReference type="OrthoDB" id="686384at2759"/>
<dbReference type="InterPro" id="IPR035959">
    <property type="entry name" value="RutC-like_sf"/>
</dbReference>
<dbReference type="SUPFAM" id="SSF55298">
    <property type="entry name" value="YjgF-like"/>
    <property type="match status" value="2"/>
</dbReference>
<dbReference type="InterPro" id="IPR018247">
    <property type="entry name" value="EF_Hand_1_Ca_BS"/>
</dbReference>
<dbReference type="Gene3D" id="3.30.1330.40">
    <property type="entry name" value="RutC-like"/>
    <property type="match status" value="2"/>
</dbReference>
<dbReference type="PANTHER" id="PTHR12196:SF2">
    <property type="entry name" value="DIPHTHINE--AMMONIA LIGASE"/>
    <property type="match status" value="1"/>
</dbReference>
<keyword evidence="1" id="KW-0436">Ligase</keyword>
<dbReference type="GO" id="GO:0017178">
    <property type="term" value="F:diphthine-ammonia ligase activity"/>
    <property type="evidence" value="ECO:0007669"/>
    <property type="project" value="TreeGrafter"/>
</dbReference>
<comment type="caution">
    <text evidence="1">The sequence shown here is derived from an EMBL/GenBank/DDBJ whole genome shotgun (WGS) entry which is preliminary data.</text>
</comment>
<dbReference type="PROSITE" id="PS00018">
    <property type="entry name" value="EF_HAND_1"/>
    <property type="match status" value="1"/>
</dbReference>
<dbReference type="GO" id="GO:0017183">
    <property type="term" value="P:protein histidyl modification to diphthamide"/>
    <property type="evidence" value="ECO:0007669"/>
    <property type="project" value="TreeGrafter"/>
</dbReference>
<dbReference type="EMBL" id="CACTIH010007317">
    <property type="protein sequence ID" value="CAA3009448.1"/>
    <property type="molecule type" value="Genomic_DNA"/>
</dbReference>
<dbReference type="Pfam" id="PF01042">
    <property type="entry name" value="Ribonuc_L-PSP"/>
    <property type="match status" value="2"/>
</dbReference>
<dbReference type="Gramene" id="OE9A116518T1">
    <property type="protein sequence ID" value="OE9A116518C1"/>
    <property type="gene ID" value="OE9A116518"/>
</dbReference>
<sequence>MCVAKGEYETLTLDCSFFKYARIVLDKFQVVLHSSDHIAPVGVLHPMEFHLEKKLESVSTSDIDGTNEVTVGEIDSVCEVLEDWKDFGDTPIQEVGLISNLTLEINQRFHTSKSKKDDIFTISCWLHDACRTSGDLQEDLEAILMKIELLLVKYNCSWENVLYIHLYVANMNDFSVANETYVKFITQEKCRSGVPSRSTIELPLLQIGLGKAYVEVLVSDDKTKNVLHVQSISCWAPSCIGPYSQATLHKDVLYMAGQLGLDPPTMLLFNGGPAFELQQALENSEAVANCFDCSISKCALLLVIYCSESFNSSERISIEHQKDVVLTKMRLYLESGSRSNMSDVLHPVILYVHFLICQKDKRALVEVKPMLYTGENVESPSDVTKPDLSVGQTYLGFHYEKWHDSCLQKCIVYGRICTTVVSVTQEVAAKICSETKNALYDLQHKVVSEAGISRIAEFCIYSIDKVLLENFFSWDDVLTLRIYFSTNLQISHETLSTIFTGAFNEFGQMSCRINISKGSIFNLVPVLGAGRSATSMDDIILTCELYARKILVLVMPRQSGM</sequence>
<dbReference type="Proteomes" id="UP000594638">
    <property type="component" value="Unassembled WGS sequence"/>
</dbReference>
<keyword evidence="2" id="KW-1185">Reference proteome</keyword>
<name>A0A8S0TZB0_OLEEU</name>
<reference evidence="1 2" key="1">
    <citation type="submission" date="2019-12" db="EMBL/GenBank/DDBJ databases">
        <authorList>
            <person name="Alioto T."/>
            <person name="Alioto T."/>
            <person name="Gomez Garrido J."/>
        </authorList>
    </citation>
    <scope>NUCLEOTIDE SEQUENCE [LARGE SCALE GENOMIC DNA]</scope>
</reference>
<proteinExistence type="predicted"/>
<dbReference type="Gene3D" id="3.90.1490.10">
    <property type="entry name" value="putative n-type atp pyrophosphatase, domain 2"/>
    <property type="match status" value="1"/>
</dbReference>
<evidence type="ECO:0000313" key="2">
    <source>
        <dbReference type="Proteomes" id="UP000594638"/>
    </source>
</evidence>
<dbReference type="InterPro" id="IPR006175">
    <property type="entry name" value="YjgF/YER057c/UK114"/>
</dbReference>
<dbReference type="AlphaFoldDB" id="A0A8S0TZB0"/>
<accession>A0A8S0TZB0</accession>
<dbReference type="PANTHER" id="PTHR12196">
    <property type="entry name" value="DOMAIN OF UNKNOWN FUNCTION 71 DUF71 -CONTAINING PROTEIN"/>
    <property type="match status" value="1"/>
</dbReference>
<dbReference type="InterPro" id="IPR030662">
    <property type="entry name" value="DPH6/MJ0570"/>
</dbReference>
<protein>
    <submittedName>
        <fullName evidence="1">Diphthine--ammonia ligase</fullName>
    </submittedName>
</protein>
<organism evidence="1 2">
    <name type="scientific">Olea europaea subsp. europaea</name>
    <dbReference type="NCBI Taxonomy" id="158383"/>
    <lineage>
        <taxon>Eukaryota</taxon>
        <taxon>Viridiplantae</taxon>
        <taxon>Streptophyta</taxon>
        <taxon>Embryophyta</taxon>
        <taxon>Tracheophyta</taxon>
        <taxon>Spermatophyta</taxon>
        <taxon>Magnoliopsida</taxon>
        <taxon>eudicotyledons</taxon>
        <taxon>Gunneridae</taxon>
        <taxon>Pentapetalae</taxon>
        <taxon>asterids</taxon>
        <taxon>lamiids</taxon>
        <taxon>Lamiales</taxon>
        <taxon>Oleaceae</taxon>
        <taxon>Oleeae</taxon>
        <taxon>Olea</taxon>
    </lineage>
</organism>
<evidence type="ECO:0000313" key="1">
    <source>
        <dbReference type="EMBL" id="CAA3009448.1"/>
    </source>
</evidence>